<dbReference type="Proteomes" id="UP000006753">
    <property type="component" value="Unassembled WGS sequence"/>
</dbReference>
<sequence>MATVLFLVQKDLRYDRSLISYRFYKYETEAEQERKARERKDAIEANEKMLERMRDVNARAAADRIALDAFRDEQLALKAAESVPEAAKVSSDSNAESETVAAVTSTGTKRRASDSVGREGHNTRCRKQRA</sequence>
<name>K1XXJ4_MARBU</name>
<evidence type="ECO:0000313" key="4">
    <source>
        <dbReference type="Proteomes" id="UP000006753"/>
    </source>
</evidence>
<dbReference type="AlphaFoldDB" id="K1XXJ4"/>
<evidence type="ECO:0000256" key="1">
    <source>
        <dbReference type="SAM" id="Coils"/>
    </source>
</evidence>
<feature type="coiled-coil region" evidence="1">
    <location>
        <begin position="26"/>
        <end position="59"/>
    </location>
</feature>
<feature type="compositionally biased region" description="Basic and acidic residues" evidence="2">
    <location>
        <begin position="111"/>
        <end position="122"/>
    </location>
</feature>
<feature type="compositionally biased region" description="Polar residues" evidence="2">
    <location>
        <begin position="90"/>
        <end position="107"/>
    </location>
</feature>
<protein>
    <submittedName>
        <fullName evidence="3">Uncharacterized protein</fullName>
    </submittedName>
</protein>
<accession>K1XXJ4</accession>
<dbReference type="EMBL" id="JH921436">
    <property type="protein sequence ID" value="EKD17524.1"/>
    <property type="molecule type" value="Genomic_DNA"/>
</dbReference>
<reference evidence="3 4" key="1">
    <citation type="journal article" date="2012" name="BMC Genomics">
        <title>Sequencing the genome of Marssonina brunnea reveals fungus-poplar co-evolution.</title>
        <authorList>
            <person name="Zhu S."/>
            <person name="Cao Y.-Z."/>
            <person name="Jiang C."/>
            <person name="Tan B.-Y."/>
            <person name="Wang Z."/>
            <person name="Feng S."/>
            <person name="Zhang L."/>
            <person name="Su X.-H."/>
            <person name="Brejova B."/>
            <person name="Vinar T."/>
            <person name="Xu M."/>
            <person name="Wang M.-X."/>
            <person name="Zhang S.-G."/>
            <person name="Huang M.-R."/>
            <person name="Wu R."/>
            <person name="Zhou Y."/>
        </authorList>
    </citation>
    <scope>NUCLEOTIDE SEQUENCE [LARGE SCALE GENOMIC DNA]</scope>
    <source>
        <strain evidence="3 4">MB_m1</strain>
    </source>
</reference>
<evidence type="ECO:0000313" key="3">
    <source>
        <dbReference type="EMBL" id="EKD17524.1"/>
    </source>
</evidence>
<feature type="region of interest" description="Disordered" evidence="2">
    <location>
        <begin position="82"/>
        <end position="130"/>
    </location>
</feature>
<dbReference type="HOGENOM" id="CLU_1938607_0_0_1"/>
<dbReference type="KEGG" id="mbe:MBM_04385"/>
<evidence type="ECO:0000256" key="2">
    <source>
        <dbReference type="SAM" id="MobiDB-lite"/>
    </source>
</evidence>
<keyword evidence="1" id="KW-0175">Coiled coil</keyword>
<proteinExistence type="predicted"/>
<organism evidence="3 4">
    <name type="scientific">Marssonina brunnea f. sp. multigermtubi (strain MB_m1)</name>
    <name type="common">Marssonina leaf spot fungus</name>
    <dbReference type="NCBI Taxonomy" id="1072389"/>
    <lineage>
        <taxon>Eukaryota</taxon>
        <taxon>Fungi</taxon>
        <taxon>Dikarya</taxon>
        <taxon>Ascomycota</taxon>
        <taxon>Pezizomycotina</taxon>
        <taxon>Leotiomycetes</taxon>
        <taxon>Helotiales</taxon>
        <taxon>Drepanopezizaceae</taxon>
        <taxon>Drepanopeziza</taxon>
    </lineage>
</organism>
<dbReference type="InParanoid" id="K1XXJ4"/>
<gene>
    <name evidence="3" type="ORF">MBM_04385</name>
</gene>
<keyword evidence="4" id="KW-1185">Reference proteome</keyword>